<keyword evidence="4" id="KW-0808">Transferase</keyword>
<gene>
    <name evidence="2" type="ORF">ACT75_09840</name>
    <name evidence="3" type="ORF">CQR80_05305</name>
    <name evidence="4" type="ORF">FXB79_04305</name>
</gene>
<dbReference type="SMR" id="A0A142G2B5"/>
<dbReference type="InterPro" id="IPR029056">
    <property type="entry name" value="Ribokinase-like"/>
</dbReference>
<dbReference type="EMBL" id="PCGW01000008">
    <property type="protein sequence ID" value="PHO20659.1"/>
    <property type="molecule type" value="Genomic_DNA"/>
</dbReference>
<dbReference type="Proteomes" id="UP000226080">
    <property type="component" value="Unassembled WGS sequence"/>
</dbReference>
<proteinExistence type="predicted"/>
<reference evidence="4 7" key="3">
    <citation type="submission" date="2019-08" db="EMBL/GenBank/DDBJ databases">
        <title>Whole genome sequencing of Aggregatibacter actinomycetemcomitans cultured from blood stream infections in Denmark reveals a novel phylogenetic lineage expressing serotype a membrane O polysaccharide.</title>
        <authorList>
            <person name="Nedergaard S."/>
            <person name="Kobel C.M."/>
            <person name="Nielsen M.B."/>
            <person name="Moeller R.T."/>
            <person name="Jensen A.B."/>
            <person name="Noerskov-Lauritsen N."/>
        </authorList>
    </citation>
    <scope>NUCLEOTIDE SEQUENCE [LARGE SCALE GENOMIC DNA]</scope>
    <source>
        <strain evidence="4 7">PN_563</strain>
    </source>
</reference>
<dbReference type="Pfam" id="PF08543">
    <property type="entry name" value="Phos_pyr_kin"/>
    <property type="match status" value="1"/>
</dbReference>
<dbReference type="OrthoDB" id="9810880at2"/>
<dbReference type="GO" id="GO:0005829">
    <property type="term" value="C:cytosol"/>
    <property type="evidence" value="ECO:0007669"/>
    <property type="project" value="TreeGrafter"/>
</dbReference>
<organism evidence="4 7">
    <name type="scientific">Aggregatibacter actinomycetemcomitans</name>
    <name type="common">Actinobacillus actinomycetemcomitans</name>
    <name type="synonym">Haemophilus actinomycetemcomitans</name>
    <dbReference type="NCBI Taxonomy" id="714"/>
    <lineage>
        <taxon>Bacteria</taxon>
        <taxon>Pseudomonadati</taxon>
        <taxon>Pseudomonadota</taxon>
        <taxon>Gammaproteobacteria</taxon>
        <taxon>Pasteurellales</taxon>
        <taxon>Pasteurellaceae</taxon>
        <taxon>Aggregatibacter</taxon>
    </lineage>
</organism>
<evidence type="ECO:0000313" key="7">
    <source>
        <dbReference type="Proteomes" id="UP000323012"/>
    </source>
</evidence>
<reference evidence="3 6" key="2">
    <citation type="submission" date="2017-10" db="EMBL/GenBank/DDBJ databases">
        <title>Draft genome sequences of Aggregatibacter actinomycetemcomitans strains 310a and 310b.</title>
        <authorList>
            <person name="May A.C."/>
            <person name="Ohta H."/>
            <person name="Maeda H."/>
            <person name="Kokeguchi S."/>
            <person name="Cugini C."/>
        </authorList>
    </citation>
    <scope>NUCLEOTIDE SEQUENCE [LARGE SCALE GENOMIC DNA]</scope>
    <source>
        <strain evidence="3 6">310b</strain>
    </source>
</reference>
<evidence type="ECO:0000313" key="6">
    <source>
        <dbReference type="Proteomes" id="UP000226080"/>
    </source>
</evidence>
<name>A0A142G2B5_AGGAC</name>
<dbReference type="EMBL" id="VSED01000008">
    <property type="protein sequence ID" value="TYA39272.1"/>
    <property type="molecule type" value="Genomic_DNA"/>
</dbReference>
<dbReference type="RefSeq" id="WP_005540283.1">
    <property type="nucleotide sequence ID" value="NZ_CP012959.1"/>
</dbReference>
<evidence type="ECO:0000313" key="2">
    <source>
        <dbReference type="EMBL" id="AMQ94795.1"/>
    </source>
</evidence>
<dbReference type="Proteomes" id="UP000323012">
    <property type="component" value="Unassembled WGS sequence"/>
</dbReference>
<reference evidence="2 5" key="1">
    <citation type="submission" date="2015-10" db="EMBL/GenBank/DDBJ databases">
        <title>Tn-seq of a polymicrobial infection.</title>
        <authorList>
            <person name="Stacy A."/>
            <person name="Rumbaugh K.P."/>
            <person name="Whiteley M."/>
        </authorList>
    </citation>
    <scope>NUCLEOTIDE SEQUENCE [LARGE SCALE GENOMIC DNA]</scope>
    <source>
        <strain evidence="2 5">624</strain>
    </source>
</reference>
<dbReference type="PANTHER" id="PTHR20858">
    <property type="entry name" value="PHOSPHOMETHYLPYRIMIDINE KINASE"/>
    <property type="match status" value="1"/>
</dbReference>
<evidence type="ECO:0000313" key="4">
    <source>
        <dbReference type="EMBL" id="TYA39272.1"/>
    </source>
</evidence>
<dbReference type="GO" id="GO:0009229">
    <property type="term" value="P:thiamine diphosphate biosynthetic process"/>
    <property type="evidence" value="ECO:0007669"/>
    <property type="project" value="UniProtKB-UniPathway"/>
</dbReference>
<dbReference type="KEGG" id="aact:ACT75_09840"/>
<dbReference type="AlphaFoldDB" id="A0A142G2B5"/>
<dbReference type="GO" id="GO:0008972">
    <property type="term" value="F:phosphomethylpyrimidine kinase activity"/>
    <property type="evidence" value="ECO:0007669"/>
    <property type="project" value="TreeGrafter"/>
</dbReference>
<keyword evidence="4" id="KW-0418">Kinase</keyword>
<dbReference type="PANTHER" id="PTHR20858:SF17">
    <property type="entry name" value="HYDROXYMETHYLPYRIMIDINE_PHOSPHOMETHYLPYRIMIDINE KINASE THI20-RELATED"/>
    <property type="match status" value="1"/>
</dbReference>
<accession>A0A142G2B5</accession>
<dbReference type="eggNOG" id="COG0351">
    <property type="taxonomic scope" value="Bacteria"/>
</dbReference>
<dbReference type="Proteomes" id="UP000072236">
    <property type="component" value="Chromosome"/>
</dbReference>
<dbReference type="GO" id="GO:0009228">
    <property type="term" value="P:thiamine biosynthetic process"/>
    <property type="evidence" value="ECO:0007669"/>
    <property type="project" value="TreeGrafter"/>
</dbReference>
<dbReference type="InterPro" id="IPR013749">
    <property type="entry name" value="PM/HMP-P_kinase-1"/>
</dbReference>
<dbReference type="EMBL" id="CP012959">
    <property type="protein sequence ID" value="AMQ94795.1"/>
    <property type="molecule type" value="Genomic_DNA"/>
</dbReference>
<evidence type="ECO:0000313" key="5">
    <source>
        <dbReference type="Proteomes" id="UP000072236"/>
    </source>
</evidence>
<dbReference type="GO" id="GO:0008902">
    <property type="term" value="F:hydroxymethylpyrimidine kinase activity"/>
    <property type="evidence" value="ECO:0007669"/>
    <property type="project" value="TreeGrafter"/>
</dbReference>
<dbReference type="Gene3D" id="3.40.1190.20">
    <property type="match status" value="1"/>
</dbReference>
<sequence length="126" mass="13463">MSKVAQALTIAGSDSGGGARVQADLKMFQMHRMSFGTSVAAQNTLNVVDIYAVSLKTIQCQLKTIVTDFDIRTFKIGMPVGLVETSVMIAKSISVKQAIKTAKDYIMAATSQPVNIGHGSTNHDKD</sequence>
<protein>
    <submittedName>
        <fullName evidence="4">Phosphomethylpyrimidine kinase</fullName>
    </submittedName>
</protein>
<evidence type="ECO:0000259" key="1">
    <source>
        <dbReference type="Pfam" id="PF08543"/>
    </source>
</evidence>
<keyword evidence="6" id="KW-1185">Reference proteome</keyword>
<dbReference type="SUPFAM" id="SSF53613">
    <property type="entry name" value="Ribokinase-like"/>
    <property type="match status" value="1"/>
</dbReference>
<feature type="domain" description="Pyridoxamine kinase/Phosphomethylpyrimidine kinase" evidence="1">
    <location>
        <begin position="14"/>
        <end position="78"/>
    </location>
</feature>
<evidence type="ECO:0000313" key="3">
    <source>
        <dbReference type="EMBL" id="PHO20659.1"/>
    </source>
</evidence>